<keyword evidence="1" id="KW-0812">Transmembrane</keyword>
<evidence type="ECO:0000313" key="2">
    <source>
        <dbReference type="EMBL" id="ALI36892.1"/>
    </source>
</evidence>
<dbReference type="EMBL" id="CP012850">
    <property type="protein sequence ID" value="ALI36892.1"/>
    <property type="molecule type" value="Genomic_DNA"/>
</dbReference>
<dbReference type="AlphaFoldDB" id="A0A654MBP7"/>
<gene>
    <name evidence="2" type="ORF">NMY3_02702</name>
</gene>
<reference evidence="3" key="1">
    <citation type="submission" date="2015-10" db="EMBL/GenBank/DDBJ databases">
        <title>Niche specialization of a soil ammonia-oxidizing archaeon, Candidatus Nitrosocosmicus oleophilus.</title>
        <authorList>
            <person name="Jung M.-Y."/>
            <person name="Rhee S.-K."/>
        </authorList>
    </citation>
    <scope>NUCLEOTIDE SEQUENCE [LARGE SCALE GENOMIC DNA]</scope>
    <source>
        <strain evidence="3">MY3</strain>
    </source>
</reference>
<dbReference type="KEGG" id="taa:NMY3_02702"/>
<keyword evidence="1" id="KW-0472">Membrane</keyword>
<name>A0A654MBP7_9ARCH</name>
<feature type="transmembrane region" description="Helical" evidence="1">
    <location>
        <begin position="6"/>
        <end position="27"/>
    </location>
</feature>
<keyword evidence="1" id="KW-1133">Transmembrane helix</keyword>
<accession>A0A654MBP7</accession>
<keyword evidence="3" id="KW-1185">Reference proteome</keyword>
<evidence type="ECO:0000313" key="3">
    <source>
        <dbReference type="Proteomes" id="UP000058925"/>
    </source>
</evidence>
<evidence type="ECO:0000256" key="1">
    <source>
        <dbReference type="SAM" id="Phobius"/>
    </source>
</evidence>
<dbReference type="Proteomes" id="UP000058925">
    <property type="component" value="Chromosome"/>
</dbReference>
<sequence>MRDHVTLLLLLITKLMKSLIVLVTVVIEDKDINYHFDFITKTHKVSSKDFFCTNQYYESAEIYFFICYSNH</sequence>
<protein>
    <submittedName>
        <fullName evidence="2">Uncharacterized protein</fullName>
    </submittedName>
</protein>
<organism evidence="2 3">
    <name type="scientific">Candidatus Nitrosocosmicus oleophilus</name>
    <dbReference type="NCBI Taxonomy" id="1353260"/>
    <lineage>
        <taxon>Archaea</taxon>
        <taxon>Nitrososphaerota</taxon>
        <taxon>Nitrososphaeria</taxon>
        <taxon>Nitrososphaerales</taxon>
        <taxon>Nitrososphaeraceae</taxon>
        <taxon>Candidatus Nitrosocosmicus</taxon>
    </lineage>
</organism>
<proteinExistence type="predicted"/>